<dbReference type="InterPro" id="IPR045886">
    <property type="entry name" value="ThiF/MoeB/HesA"/>
</dbReference>
<gene>
    <name evidence="3" type="ORF">COV72_04030</name>
</gene>
<dbReference type="InterPro" id="IPR035985">
    <property type="entry name" value="Ubiquitin-activating_enz"/>
</dbReference>
<name>A0A2H0LY14_9BACT</name>
<dbReference type="AlphaFoldDB" id="A0A2H0LY14"/>
<organism evidence="3 4">
    <name type="scientific">Candidatus Ghiorseimicrobium undicola</name>
    <dbReference type="NCBI Taxonomy" id="1974746"/>
    <lineage>
        <taxon>Bacteria</taxon>
        <taxon>Pseudomonadati</taxon>
        <taxon>Candidatus Omnitrophota</taxon>
        <taxon>Candidatus Ghiorseimicrobium</taxon>
    </lineage>
</organism>
<feature type="domain" description="THIF-type NAD/FAD binding fold" evidence="2">
    <location>
        <begin position="13"/>
        <end position="243"/>
    </location>
</feature>
<accession>A0A2H0LY14</accession>
<protein>
    <submittedName>
        <fullName evidence="3">Adenylyltransferase</fullName>
    </submittedName>
</protein>
<comment type="caution">
    <text evidence="3">The sequence shown here is derived from an EMBL/GenBank/DDBJ whole genome shotgun (WGS) entry which is preliminary data.</text>
</comment>
<dbReference type="InterPro" id="IPR000594">
    <property type="entry name" value="ThiF_NAD_FAD-bd"/>
</dbReference>
<evidence type="ECO:0000259" key="2">
    <source>
        <dbReference type="Pfam" id="PF00899"/>
    </source>
</evidence>
<dbReference type="PANTHER" id="PTHR10953:SF102">
    <property type="entry name" value="ADENYLYLTRANSFERASE AND SULFURTRANSFERASE MOCS3"/>
    <property type="match status" value="1"/>
</dbReference>
<dbReference type="GO" id="GO:0005737">
    <property type="term" value="C:cytoplasm"/>
    <property type="evidence" value="ECO:0007669"/>
    <property type="project" value="TreeGrafter"/>
</dbReference>
<dbReference type="PANTHER" id="PTHR10953">
    <property type="entry name" value="UBIQUITIN-ACTIVATING ENZYME E1"/>
    <property type="match status" value="1"/>
</dbReference>
<dbReference type="Proteomes" id="UP000229641">
    <property type="component" value="Unassembled WGS sequence"/>
</dbReference>
<dbReference type="Gene3D" id="3.40.50.720">
    <property type="entry name" value="NAD(P)-binding Rossmann-like Domain"/>
    <property type="match status" value="1"/>
</dbReference>
<dbReference type="GO" id="GO:0008641">
    <property type="term" value="F:ubiquitin-like modifier activating enzyme activity"/>
    <property type="evidence" value="ECO:0007669"/>
    <property type="project" value="InterPro"/>
</dbReference>
<sequence length="252" mass="27527">MKKELTAHDKERYGRQMLVDGWSEDGQLKLKNAEVFISGVGGLGSPVSIYLAVAGVGKINVCDFDVPELSNLNRQILHHDARIGINKALSAKETLKILNPSIEIKEFPCKIEADNVHSLVGNSRIIIDCMDNFATRLILNECAIAKKIPLVYASVWGLSGYLSFINVPRTPCLSCIFPEAPPREAKFPVVGATPGVIGCLEALEVIKYLTGVGRNLENELLVWDGASVDFKKLPIRANKDCPVCGALRDKKA</sequence>
<dbReference type="Pfam" id="PF00899">
    <property type="entry name" value="ThiF"/>
    <property type="match status" value="1"/>
</dbReference>
<dbReference type="SUPFAM" id="SSF69572">
    <property type="entry name" value="Activating enzymes of the ubiquitin-like proteins"/>
    <property type="match status" value="1"/>
</dbReference>
<dbReference type="GO" id="GO:0016779">
    <property type="term" value="F:nucleotidyltransferase activity"/>
    <property type="evidence" value="ECO:0007669"/>
    <property type="project" value="UniProtKB-KW"/>
</dbReference>
<proteinExistence type="inferred from homology"/>
<reference evidence="3 4" key="1">
    <citation type="submission" date="2017-09" db="EMBL/GenBank/DDBJ databases">
        <title>Depth-based differentiation of microbial function through sediment-hosted aquifers and enrichment of novel symbionts in the deep terrestrial subsurface.</title>
        <authorList>
            <person name="Probst A.J."/>
            <person name="Ladd B."/>
            <person name="Jarett J.K."/>
            <person name="Geller-Mcgrath D.E."/>
            <person name="Sieber C.M."/>
            <person name="Emerson J.B."/>
            <person name="Anantharaman K."/>
            <person name="Thomas B.C."/>
            <person name="Malmstrom R."/>
            <person name="Stieglmeier M."/>
            <person name="Klingl A."/>
            <person name="Woyke T."/>
            <person name="Ryan C.M."/>
            <person name="Banfield J.F."/>
        </authorList>
    </citation>
    <scope>NUCLEOTIDE SEQUENCE [LARGE SCALE GENOMIC DNA]</scope>
    <source>
        <strain evidence="3">CG11_big_fil_rev_8_21_14_0_20_42_13</strain>
    </source>
</reference>
<comment type="similarity">
    <text evidence="1">Belongs to the HesA/MoeB/ThiF family.</text>
</comment>
<evidence type="ECO:0000256" key="1">
    <source>
        <dbReference type="ARBA" id="ARBA00009919"/>
    </source>
</evidence>
<dbReference type="EMBL" id="PCWA01000061">
    <property type="protein sequence ID" value="PIQ89252.1"/>
    <property type="molecule type" value="Genomic_DNA"/>
</dbReference>
<dbReference type="CDD" id="cd00757">
    <property type="entry name" value="ThiF_MoeB_HesA_family"/>
    <property type="match status" value="1"/>
</dbReference>
<keyword evidence="3" id="KW-0548">Nucleotidyltransferase</keyword>
<evidence type="ECO:0000313" key="4">
    <source>
        <dbReference type="Proteomes" id="UP000229641"/>
    </source>
</evidence>
<dbReference type="GO" id="GO:0004792">
    <property type="term" value="F:thiosulfate-cyanide sulfurtransferase activity"/>
    <property type="evidence" value="ECO:0007669"/>
    <property type="project" value="TreeGrafter"/>
</dbReference>
<keyword evidence="3" id="KW-0808">Transferase</keyword>
<evidence type="ECO:0000313" key="3">
    <source>
        <dbReference type="EMBL" id="PIQ89252.1"/>
    </source>
</evidence>
<dbReference type="FunFam" id="3.40.50.720:FF:000080">
    <property type="entry name" value="Thiazole biosynthesis adenylyltransferase ThiF"/>
    <property type="match status" value="1"/>
</dbReference>